<dbReference type="InterPro" id="IPR005835">
    <property type="entry name" value="NTP_transferase_dom"/>
</dbReference>
<dbReference type="GO" id="GO:0003676">
    <property type="term" value="F:nucleic acid binding"/>
    <property type="evidence" value="ECO:0007669"/>
    <property type="project" value="InterPro"/>
</dbReference>
<dbReference type="InterPro" id="IPR036875">
    <property type="entry name" value="Znf_CCHC_sf"/>
</dbReference>
<dbReference type="InterPro" id="IPR029044">
    <property type="entry name" value="Nucleotide-diphossugar_trans"/>
</dbReference>
<accession>M7Z4N4</accession>
<dbReference type="eggNOG" id="KOG1322">
    <property type="taxonomic scope" value="Eukaryota"/>
</dbReference>
<dbReference type="SUPFAM" id="SSF57756">
    <property type="entry name" value="Retrovirus zinc finger-like domains"/>
    <property type="match status" value="1"/>
</dbReference>
<dbReference type="InterPro" id="IPR011004">
    <property type="entry name" value="Trimer_LpxA-like_sf"/>
</dbReference>
<reference evidence="2" key="1">
    <citation type="journal article" date="2013" name="Nature">
        <title>Draft genome of the wheat A-genome progenitor Triticum urartu.</title>
        <authorList>
            <person name="Ling H.Q."/>
            <person name="Zhao S."/>
            <person name="Liu D."/>
            <person name="Wang J."/>
            <person name="Sun H."/>
            <person name="Zhang C."/>
            <person name="Fan H."/>
            <person name="Li D."/>
            <person name="Dong L."/>
            <person name="Tao Y."/>
            <person name="Gao C."/>
            <person name="Wu H."/>
            <person name="Li Y."/>
            <person name="Cui Y."/>
            <person name="Guo X."/>
            <person name="Zheng S."/>
            <person name="Wang B."/>
            <person name="Yu K."/>
            <person name="Liang Q."/>
            <person name="Yang W."/>
            <person name="Lou X."/>
            <person name="Chen J."/>
            <person name="Feng M."/>
            <person name="Jian J."/>
            <person name="Zhang X."/>
            <person name="Luo G."/>
            <person name="Jiang Y."/>
            <person name="Liu J."/>
            <person name="Wang Z."/>
            <person name="Sha Y."/>
            <person name="Zhang B."/>
            <person name="Wu H."/>
            <person name="Tang D."/>
            <person name="Shen Q."/>
            <person name="Xue P."/>
            <person name="Zou S."/>
            <person name="Wang X."/>
            <person name="Liu X."/>
            <person name="Wang F."/>
            <person name="Yang Y."/>
            <person name="An X."/>
            <person name="Dong Z."/>
            <person name="Zhang K."/>
            <person name="Zhang X."/>
            <person name="Luo M.C."/>
            <person name="Dvorak J."/>
            <person name="Tong Y."/>
            <person name="Wang J."/>
            <person name="Yang H."/>
            <person name="Li Z."/>
            <person name="Wang D."/>
            <person name="Zhang A."/>
            <person name="Wang J."/>
        </authorList>
    </citation>
    <scope>NUCLEOTIDE SEQUENCE</scope>
</reference>
<dbReference type="SUPFAM" id="SSF51161">
    <property type="entry name" value="Trimeric LpxA-like enzymes"/>
    <property type="match status" value="1"/>
</dbReference>
<gene>
    <name evidence="2" type="ORF">TRIUR3_13846</name>
</gene>
<name>M7Z4N4_TRIUA</name>
<dbReference type="InterPro" id="IPR001878">
    <property type="entry name" value="Znf_CCHC"/>
</dbReference>
<dbReference type="Gene3D" id="3.90.550.10">
    <property type="entry name" value="Spore Coat Polysaccharide Biosynthesis Protein SpsA, Chain A"/>
    <property type="match status" value="2"/>
</dbReference>
<comment type="similarity">
    <text evidence="1">Belongs to the transferase hexapeptide repeat family.</text>
</comment>
<dbReference type="Pfam" id="PF00098">
    <property type="entry name" value="zf-CCHC"/>
    <property type="match status" value="1"/>
</dbReference>
<organism evidence="2">
    <name type="scientific">Triticum urartu</name>
    <name type="common">Red wild einkorn</name>
    <name type="synonym">Crithodium urartu</name>
    <dbReference type="NCBI Taxonomy" id="4572"/>
    <lineage>
        <taxon>Eukaryota</taxon>
        <taxon>Viridiplantae</taxon>
        <taxon>Streptophyta</taxon>
        <taxon>Embryophyta</taxon>
        <taxon>Tracheophyta</taxon>
        <taxon>Spermatophyta</taxon>
        <taxon>Magnoliopsida</taxon>
        <taxon>Liliopsida</taxon>
        <taxon>Poales</taxon>
        <taxon>Poaceae</taxon>
        <taxon>BOP clade</taxon>
        <taxon>Pooideae</taxon>
        <taxon>Triticodae</taxon>
        <taxon>Triticeae</taxon>
        <taxon>Triticinae</taxon>
        <taxon>Triticum</taxon>
    </lineage>
</organism>
<dbReference type="GO" id="GO:0016779">
    <property type="term" value="F:nucleotidyltransferase activity"/>
    <property type="evidence" value="ECO:0007669"/>
    <property type="project" value="UniProtKB-KW"/>
</dbReference>
<dbReference type="Pfam" id="PF00483">
    <property type="entry name" value="NTP_transferase"/>
    <property type="match status" value="1"/>
</dbReference>
<dbReference type="PANTHER" id="PTHR22572">
    <property type="entry name" value="SUGAR-1-PHOSPHATE GUANYL TRANSFERASE"/>
    <property type="match status" value="1"/>
</dbReference>
<protein>
    <submittedName>
        <fullName evidence="2">Mannose-1-phosphate guanyltransferase beta</fullName>
    </submittedName>
</protein>
<keyword evidence="2" id="KW-0808">Transferase</keyword>
<evidence type="ECO:0000313" key="2">
    <source>
        <dbReference type="EMBL" id="EMS58078.1"/>
    </source>
</evidence>
<dbReference type="AlphaFoldDB" id="M7Z4N4"/>
<evidence type="ECO:0000256" key="1">
    <source>
        <dbReference type="ARBA" id="ARBA00007274"/>
    </source>
</evidence>
<dbReference type="STRING" id="4572.M7Z4N4"/>
<dbReference type="SUPFAM" id="SSF53448">
    <property type="entry name" value="Nucleotide-diphospho-sugar transferases"/>
    <property type="match status" value="1"/>
</dbReference>
<dbReference type="Pfam" id="PF25087">
    <property type="entry name" value="GMPPB_C"/>
    <property type="match status" value="1"/>
</dbReference>
<dbReference type="SMART" id="SM00343">
    <property type="entry name" value="ZnF_C2HC"/>
    <property type="match status" value="1"/>
</dbReference>
<dbReference type="EMBL" id="KD137277">
    <property type="protein sequence ID" value="EMS58078.1"/>
    <property type="molecule type" value="Genomic_DNA"/>
</dbReference>
<dbReference type="InterPro" id="IPR056729">
    <property type="entry name" value="GMPPB_C"/>
</dbReference>
<proteinExistence type="inferred from homology"/>
<dbReference type="Gene3D" id="4.10.60.10">
    <property type="entry name" value="Zinc finger, CCHC-type"/>
    <property type="match status" value="1"/>
</dbReference>
<dbReference type="InterPro" id="IPR050486">
    <property type="entry name" value="Mannose-1P_guanyltransferase"/>
</dbReference>
<sequence length="403" mass="44007">MDKTILEFFAMLKVAEVEIKKEHQVLMVNKTTSFKKKGKGKKGNFKKNDKQVAAQVKKPKSGPKPETECFYCKGTGHWKRNCPKYLAKKKDGKVKGDKELIINADGFPFPPLTCPSILLKFSSSAPAVDAAPEEDDSSAPPSPAPPAALASRTATMKALILVGGFGTRLRPLTLSVPKPLVDFANKPMILHQVMLNFLKDFESKLGIKITCSQETEPMGTAGPLALARDKLDDGSGEPFFVLNSDVISEYPFAELIEFHKSHGGEATIMVTKTGKVERFVEKPKVFVGNKINAGIYLLSPSVLDRIELKPTSIEKEAGVRLSRCTVMRGARVKKHACISGSIVGWHSTVGKWARVENMTILGEDVHVCDEVYSNGGVVLPHKEIKSSILKPEIVIGINGEGRL</sequence>
<dbReference type="PROSITE" id="PS50158">
    <property type="entry name" value="ZF_CCHC"/>
    <property type="match status" value="1"/>
</dbReference>
<dbReference type="GO" id="GO:0008270">
    <property type="term" value="F:zinc ion binding"/>
    <property type="evidence" value="ECO:0007669"/>
    <property type="project" value="InterPro"/>
</dbReference>